<evidence type="ECO:0000313" key="2">
    <source>
        <dbReference type="EMBL" id="RJE82482.1"/>
    </source>
</evidence>
<dbReference type="Pfam" id="PF07045">
    <property type="entry name" value="DUF1330"/>
    <property type="match status" value="1"/>
</dbReference>
<dbReference type="PANTHER" id="PTHR41521">
    <property type="match status" value="1"/>
</dbReference>
<protein>
    <submittedName>
        <fullName evidence="2">DUF1330 domain-containing protein</fullName>
    </submittedName>
</protein>
<name>A0A418SNJ8_9RHOB</name>
<evidence type="ECO:0000259" key="1">
    <source>
        <dbReference type="Pfam" id="PF07045"/>
    </source>
</evidence>
<proteinExistence type="predicted"/>
<comment type="caution">
    <text evidence="2">The sequence shown here is derived from an EMBL/GenBank/DDBJ whole genome shotgun (WGS) entry which is preliminary data.</text>
</comment>
<dbReference type="InterPro" id="IPR011008">
    <property type="entry name" value="Dimeric_a/b-barrel"/>
</dbReference>
<organism evidence="2 3">
    <name type="scientific">Paracoccus onubensis</name>
    <dbReference type="NCBI Taxonomy" id="1675788"/>
    <lineage>
        <taxon>Bacteria</taxon>
        <taxon>Pseudomonadati</taxon>
        <taxon>Pseudomonadota</taxon>
        <taxon>Alphaproteobacteria</taxon>
        <taxon>Rhodobacterales</taxon>
        <taxon>Paracoccaceae</taxon>
        <taxon>Paracoccus</taxon>
    </lineage>
</organism>
<dbReference type="Proteomes" id="UP000284202">
    <property type="component" value="Unassembled WGS sequence"/>
</dbReference>
<dbReference type="SUPFAM" id="SSF54909">
    <property type="entry name" value="Dimeric alpha+beta barrel"/>
    <property type="match status" value="1"/>
</dbReference>
<dbReference type="OrthoDB" id="9806380at2"/>
<dbReference type="PANTHER" id="PTHR41521:SF4">
    <property type="entry name" value="BLR0684 PROTEIN"/>
    <property type="match status" value="1"/>
</dbReference>
<dbReference type="Gene3D" id="3.30.70.100">
    <property type="match status" value="1"/>
</dbReference>
<dbReference type="AlphaFoldDB" id="A0A418SNJ8"/>
<accession>A0A418SNJ8</accession>
<keyword evidence="3" id="KW-1185">Reference proteome</keyword>
<dbReference type="RefSeq" id="WP_119751474.1">
    <property type="nucleotide sequence ID" value="NZ_QZCG01000015.1"/>
</dbReference>
<evidence type="ECO:0000313" key="3">
    <source>
        <dbReference type="Proteomes" id="UP000284202"/>
    </source>
</evidence>
<dbReference type="InterPro" id="IPR010753">
    <property type="entry name" value="DUF1330"/>
</dbReference>
<reference evidence="3" key="1">
    <citation type="submission" date="2018-09" db="EMBL/GenBank/DDBJ databases">
        <title>Acidovorax cavernicola nov. sp. isolated from Gruta de las Maravillas (Aracena, Spain).</title>
        <authorList>
            <person name="Jurado V."/>
            <person name="Gutierrez-Patricio S."/>
            <person name="Gonzalez-Pimentel J.L."/>
            <person name="Miller A.Z."/>
            <person name="Laiz L."/>
            <person name="Saiz-Jimenez C."/>
        </authorList>
    </citation>
    <scope>NUCLEOTIDE SEQUENCE [LARGE SCALE GENOMIC DNA]</scope>
    <source>
        <strain evidence="3">1011MAR3C25</strain>
    </source>
</reference>
<gene>
    <name evidence="2" type="ORF">D3P04_19075</name>
</gene>
<sequence>MTKAYWVGHVSVDDATAYEAYRRANAEAFAKFGARFLVRGGAQEVVEGEVRPRCVVIEFPSIEAARDCYDSPEYQRAKALRDPVSLVDLVIVEGWVDLS</sequence>
<feature type="domain" description="DUF1330" evidence="1">
    <location>
        <begin position="3"/>
        <end position="94"/>
    </location>
</feature>
<dbReference type="EMBL" id="QZCG01000015">
    <property type="protein sequence ID" value="RJE82482.1"/>
    <property type="molecule type" value="Genomic_DNA"/>
</dbReference>